<dbReference type="SUPFAM" id="SSF48371">
    <property type="entry name" value="ARM repeat"/>
    <property type="match status" value="2"/>
</dbReference>
<accession>A0ABR2JEJ2</accession>
<organism evidence="1 2">
    <name type="scientific">Tritrichomonas musculus</name>
    <dbReference type="NCBI Taxonomy" id="1915356"/>
    <lineage>
        <taxon>Eukaryota</taxon>
        <taxon>Metamonada</taxon>
        <taxon>Parabasalia</taxon>
        <taxon>Tritrichomonadida</taxon>
        <taxon>Tritrichomonadidae</taxon>
        <taxon>Tritrichomonas</taxon>
    </lineage>
</organism>
<dbReference type="EMBL" id="JAPFFF010000012">
    <property type="protein sequence ID" value="KAK8875958.1"/>
    <property type="molecule type" value="Genomic_DNA"/>
</dbReference>
<dbReference type="Proteomes" id="UP001470230">
    <property type="component" value="Unassembled WGS sequence"/>
</dbReference>
<comment type="caution">
    <text evidence="1">The sequence shown here is derived from an EMBL/GenBank/DDBJ whole genome shotgun (WGS) entry which is preliminary data.</text>
</comment>
<gene>
    <name evidence="1" type="ORF">M9Y10_006138</name>
</gene>
<keyword evidence="2" id="KW-1185">Reference proteome</keyword>
<proteinExistence type="predicted"/>
<dbReference type="InterPro" id="IPR016024">
    <property type="entry name" value="ARM-type_fold"/>
</dbReference>
<evidence type="ECO:0000313" key="1">
    <source>
        <dbReference type="EMBL" id="KAK8875958.1"/>
    </source>
</evidence>
<name>A0ABR2JEJ2_9EUKA</name>
<protein>
    <submittedName>
        <fullName evidence="1">Uncharacterized protein</fullName>
    </submittedName>
</protein>
<evidence type="ECO:0000313" key="2">
    <source>
        <dbReference type="Proteomes" id="UP001470230"/>
    </source>
</evidence>
<sequence length="1689" mass="195890">MEKTNIPLSHVPPDFQFDPDALWNNLIDLFKESYQKRDISGLQKSLNQIEYYSSTLKNYFSTSNNQKESRDLKLKKLYSMIISPFFDFITTVPFIDFSLQSRAAKLFSNICVRYQTRPELSDVHLSLEKALSLHKELFVQPRRLMRKNLPKAESANFLLFLSCVHHFLDDSDGDKLLEKYLDKIGCFETVSLISTLTLLRFYPTTEKCLEKIIKHLIPILENPISHQTTCAIFHYFDKTYSSANYNHFFDWKPYLRPIINSISTSINPSVSILDDEYNLFDDQQIDFPIGIIGGFDRESIPLYSSSFISSLLVEYEEEKDDTATVCSSLLTILNDFVNAFIPMITPHSNKAEGAVTFVSNLIKKFVSIKKRVKSMNKKQKVTDQTSQQFVKIVLPFVEVSLFNGPAPIQNEMLNNAAKLADLSFDLTINGLVPFCMQNLVDPEMSTTSKMCFKVIKNLIPYLLNEEHIEDNLTKVPQIIEACLERCKNSLLENYYLGMTTLSDIAQFIMIPSDKEMNSKLSMKQRMAATAMINSLKVVIDCHFNHNKSLTAEGSTQKGVSLNKNNEQQGANEARTFIDKHFDCYFAAFDDSYIESIVLPYLIKHLKSASHASVLDSFTYQFTQYLANVKPDLITKVLSPQLEELFNKATVIKKTFWANILASTMVSCQTFSDNMSHYIEMIINLLSIKEEEKKEDDENDESSTNLECAHVLIQKLLTTIPKPNIVEWSNTEEGEFKWGKLYNESEVNPKWYQIDQKTINSAAETIFNSIKPHLIKFPSYSLKKQKIMSKILSSFFGLFEQRGKIGQIEFNDLHDNETFSSIEKAIFQFINEMLPSLQSYQSKEEILVLLSVGLVNHRSEFNKMNSICQNISRKKKKCQKPSRYYCLLSYLYEVSSSLYNYSYEVTSNVDLVLDNVLSSMDSEFDSISHQAFFILNHFAFKSKRINEDFVLKELSILESQDHNEYQLKSSILFFMKSNLSFIMNNVELLVRFFKALVTLKYEKGWKISEYLNSLFDSIELYRQTIHIDECKCWRDLNNEILSLPRKIDARYFYTIIRFIVFQDPPPSIEIVRFIVNSLKSSSDVNRLFALQSMSNILCRMKPIAPRKQYNSVDDFKSENKELLPFIDKMTTGFHCKPHYYVFYTGPSVFDPNDSKFAEIRKFLTEEVFVNEKIFTSLFESFALLHPKEDSPTFNTHIYGLWKGIGQIIKTPIVKYTKSLILRLLDARYISLTSPVLLTAICELIAGISRATKHWNQEEKKIAIDELLIPSCTPLIHTKGNDQSTMSVQVMASTIVGDWDFRRVQWLYELVKNQLSDIQCNKDQMNEVVLRSVMNFANIIYMQANEFFNEEFIHIMKEIIIPLFADMKKFKLDDLSYFANFLVCRLSLTRQYHPNDEKCQENYYGSPSFKSSKEMASLTFIDVFDKHKEDMPELVALFLSEIFSGKMHDFSFFLPFVVERFKDICNIDSKLINITSGKFLHYGKNIMCKLGILQWENYGESTFEVLFENVIKKQIMDIRESLPWNSRLNLVGFLHALTFSHFFLFTKKEFMLLIDEVLPSFLSDSNQEVRKAALSLLKMLVCIAYSDDHELCSEKVKELFELANKDKNKTNKNLFVAVSFASALLANVSVWFKDCPLWLPDIFNELERNYSQGHCKEEIKSTTTEFFTRHEGSDIPEIEDYKYSFTDRYFT</sequence>
<reference evidence="1 2" key="1">
    <citation type="submission" date="2024-04" db="EMBL/GenBank/DDBJ databases">
        <title>Tritrichomonas musculus Genome.</title>
        <authorList>
            <person name="Alves-Ferreira E."/>
            <person name="Grigg M."/>
            <person name="Lorenzi H."/>
            <person name="Galac M."/>
        </authorList>
    </citation>
    <scope>NUCLEOTIDE SEQUENCE [LARGE SCALE GENOMIC DNA]</scope>
    <source>
        <strain evidence="1 2">EAF2021</strain>
    </source>
</reference>